<comment type="similarity">
    <text evidence="1">Belongs to the TEL2 family.</text>
</comment>
<dbReference type="InterPro" id="IPR019337">
    <property type="entry name" value="Telomere_length_regulation_dom"/>
</dbReference>
<evidence type="ECO:0000313" key="3">
    <source>
        <dbReference type="EMBL" id="AET39468.1"/>
    </source>
</evidence>
<protein>
    <recommendedName>
        <fullName evidence="2">Telomere length regulation protein conserved domain-containing protein</fullName>
    </recommendedName>
</protein>
<dbReference type="OrthoDB" id="10258062at2759"/>
<dbReference type="AlphaFoldDB" id="G8JTW5"/>
<sequence length="679" mass="77545">MTGVRTILMIDLENLTRDLNNDEISEVLGQLVQDGLSVDRVLLVLRQIVVVYPSLNETNKRVVRKLCSGSIVFISQLVQFIKVLGNKSEANIYKGFLLDTLRREPGGLCSMMEVAKPMEQRQVGSMLFGSKIFNVLGGVTNVLEYLEILGCQVKYWLEHNENWSNKANADMFLMLFQFHPTHAMDIILGGVILQGGRTWEPFVQICNTNIGVSQKRLVNGYLLKYLDRVTNESTVQQCFNLLCSLDYRLIDLLKVHELQSIYLKYAIAKALSLEGRLNLLNILLSAFSAADENFDQQICELLLILLQTLNKEHFQQLVHDETFLNAVTKRLSSEFEVLRERTMFIAKIIAGDDLKYESKYNIAVPTLELTRTTSIQFDLLNHRPEERDAMISNTIDRSITKLSLNDSDDEDEDNPEDPATRHIVFLKELVQEFELLSSTHRSSIKLLKTTVKLVRQKKDFTSEVSFYFSPLINAIATLSNTMDHESFEEWRINALVSLLVVVPDKVVDLFLILFQGDLSFQQRMSILSSLALSARELRGFDDPYILKPEYDFPSNRLPWDNPKAQLTDQTTLIQDVSEDKSSISDGQVIWKSKKLSTDQTSNKKKPNNFRKVASIYFFPLANAWMNGIDLGTFDSLFKTHYLSTLKIIFSAANPHHKYQEMSSMLNMILEDAASQNIEV</sequence>
<dbReference type="OMA" id="ERTMFIA"/>
<accession>G8JTW5</accession>
<evidence type="ECO:0000259" key="2">
    <source>
        <dbReference type="Pfam" id="PF10193"/>
    </source>
</evidence>
<dbReference type="InParanoid" id="G8JTW5"/>
<dbReference type="Proteomes" id="UP000006790">
    <property type="component" value="Chromosome 4"/>
</dbReference>
<reference evidence="4" key="1">
    <citation type="journal article" date="2012" name="G3 (Bethesda)">
        <title>Pichia sorbitophila, an interspecies yeast hybrid reveals early steps of genome resolution following polyploidization.</title>
        <authorList>
            <person name="Leh Louis V."/>
            <person name="Despons L."/>
            <person name="Friedrich A."/>
            <person name="Martin T."/>
            <person name="Durrens P."/>
            <person name="Casaregola S."/>
            <person name="Neuveglise C."/>
            <person name="Fairhead C."/>
            <person name="Marck C."/>
            <person name="Cruz J.A."/>
            <person name="Straub M.L."/>
            <person name="Kugler V."/>
            <person name="Sacerdot C."/>
            <person name="Uzunov Z."/>
            <person name="Thierry A."/>
            <person name="Weiss S."/>
            <person name="Bleykasten C."/>
            <person name="De Montigny J."/>
            <person name="Jacques N."/>
            <person name="Jung P."/>
            <person name="Lemaire M."/>
            <person name="Mallet S."/>
            <person name="Morel G."/>
            <person name="Richard G.F."/>
            <person name="Sarkar A."/>
            <person name="Savel G."/>
            <person name="Schacherer J."/>
            <person name="Seret M.L."/>
            <person name="Talla E."/>
            <person name="Samson G."/>
            <person name="Jubin C."/>
            <person name="Poulain J."/>
            <person name="Vacherie B."/>
            <person name="Barbe V."/>
            <person name="Pelletier E."/>
            <person name="Sherman D.J."/>
            <person name="Westhof E."/>
            <person name="Weissenbach J."/>
            <person name="Baret P.V."/>
            <person name="Wincker P."/>
            <person name="Gaillardin C."/>
            <person name="Dujon B."/>
            <person name="Souciet J.L."/>
        </authorList>
    </citation>
    <scope>NUCLEOTIDE SEQUENCE [LARGE SCALE GENOMIC DNA]</scope>
    <source>
        <strain evidence="4">CBS 270.75 / DBVPG 7215 / KCTC 17166 / NRRL Y-17582</strain>
    </source>
</reference>
<evidence type="ECO:0000256" key="1">
    <source>
        <dbReference type="ARBA" id="ARBA00006133"/>
    </source>
</evidence>
<dbReference type="InterPro" id="IPR038528">
    <property type="entry name" value="TEL2_C_sf"/>
</dbReference>
<dbReference type="RefSeq" id="XP_003646285.1">
    <property type="nucleotide sequence ID" value="XM_003646237.1"/>
</dbReference>
<dbReference type="FunCoup" id="G8JTW5">
    <property type="interactions" value="29"/>
</dbReference>
<dbReference type="STRING" id="931890.G8JTW5"/>
<organism evidence="3 4">
    <name type="scientific">Eremothecium cymbalariae (strain CBS 270.75 / DBVPG 7215 / KCTC 17166 / NRRL Y-17582)</name>
    <name type="common">Yeast</name>
    <dbReference type="NCBI Taxonomy" id="931890"/>
    <lineage>
        <taxon>Eukaryota</taxon>
        <taxon>Fungi</taxon>
        <taxon>Dikarya</taxon>
        <taxon>Ascomycota</taxon>
        <taxon>Saccharomycotina</taxon>
        <taxon>Saccharomycetes</taxon>
        <taxon>Saccharomycetales</taxon>
        <taxon>Saccharomycetaceae</taxon>
        <taxon>Eremothecium</taxon>
    </lineage>
</organism>
<dbReference type="GO" id="GO:0005829">
    <property type="term" value="C:cytosol"/>
    <property type="evidence" value="ECO:0007669"/>
    <property type="project" value="TreeGrafter"/>
</dbReference>
<dbReference type="GO" id="GO:0051879">
    <property type="term" value="F:Hsp90 protein binding"/>
    <property type="evidence" value="ECO:0007669"/>
    <property type="project" value="TreeGrafter"/>
</dbReference>
<dbReference type="PANTHER" id="PTHR15830:SF10">
    <property type="entry name" value="TELOMERE LENGTH REGULATION PROTEIN TEL2 HOMOLOG"/>
    <property type="match status" value="1"/>
</dbReference>
<dbReference type="KEGG" id="erc:Ecym_4418"/>
<keyword evidence="4" id="KW-1185">Reference proteome</keyword>
<dbReference type="HOGENOM" id="CLU_444244_0_0_1"/>
<dbReference type="eggNOG" id="KOG4346">
    <property type="taxonomic scope" value="Eukaryota"/>
</dbReference>
<evidence type="ECO:0000313" key="4">
    <source>
        <dbReference type="Proteomes" id="UP000006790"/>
    </source>
</evidence>
<feature type="domain" description="Telomere length regulation protein conserved" evidence="2">
    <location>
        <begin position="423"/>
        <end position="534"/>
    </location>
</feature>
<name>G8JTW5_ERECY</name>
<dbReference type="GO" id="GO:0051083">
    <property type="term" value="P:'de novo' cotranslational protein folding"/>
    <property type="evidence" value="ECO:0007669"/>
    <property type="project" value="TreeGrafter"/>
</dbReference>
<dbReference type="InterPro" id="IPR051970">
    <property type="entry name" value="TEL2_Regulation"/>
</dbReference>
<dbReference type="PANTHER" id="PTHR15830">
    <property type="entry name" value="TELOMERE LENGTH REGULATION PROTEIN TEL2 FAMILY MEMBER"/>
    <property type="match status" value="1"/>
</dbReference>
<dbReference type="Pfam" id="PF10193">
    <property type="entry name" value="Telomere_reg-2"/>
    <property type="match status" value="1"/>
</dbReference>
<proteinExistence type="inferred from homology"/>
<dbReference type="EMBL" id="CP002500">
    <property type="protein sequence ID" value="AET39468.1"/>
    <property type="molecule type" value="Genomic_DNA"/>
</dbReference>
<dbReference type="GeneID" id="11470076"/>
<dbReference type="GO" id="GO:0042162">
    <property type="term" value="F:telomeric DNA binding"/>
    <property type="evidence" value="ECO:0007669"/>
    <property type="project" value="TreeGrafter"/>
</dbReference>
<gene>
    <name evidence="3" type="ordered locus">Ecym_4418</name>
</gene>
<dbReference type="Gene3D" id="1.25.40.720">
    <property type="entry name" value="Telomere length regulation protein 2, C-terminal domain"/>
    <property type="match status" value="2"/>
</dbReference>